<sequence>MNDTVPSEERGIVMKCYDCTQIGRDEDAVAVCRHCGSGVCAQHLRVGDEDVRRIAGMGPSYEPRKARHMTYVQCYEAESSVSTAPLASVG</sequence>
<dbReference type="InterPro" id="IPR017211">
    <property type="entry name" value="UCP037465_Znf"/>
</dbReference>
<dbReference type="Pfam" id="PF09947">
    <property type="entry name" value="DUF2180"/>
    <property type="match status" value="1"/>
</dbReference>
<evidence type="ECO:0000313" key="1">
    <source>
        <dbReference type="EMBL" id="MBC9713913.1"/>
    </source>
</evidence>
<dbReference type="Proteomes" id="UP000642284">
    <property type="component" value="Unassembled WGS sequence"/>
</dbReference>
<reference evidence="1 2" key="1">
    <citation type="submission" date="2020-08" db="EMBL/GenBank/DDBJ databases">
        <title>Genemic of Streptomyces polyaspartic.</title>
        <authorList>
            <person name="Liu W."/>
        </authorList>
    </citation>
    <scope>NUCLEOTIDE SEQUENCE [LARGE SCALE GENOMIC DNA]</scope>
    <source>
        <strain evidence="1 2">TRM66268-LWL</strain>
    </source>
</reference>
<proteinExistence type="predicted"/>
<organism evidence="1 2">
    <name type="scientific">Streptomyces polyasparticus</name>
    <dbReference type="NCBI Taxonomy" id="2767826"/>
    <lineage>
        <taxon>Bacteria</taxon>
        <taxon>Bacillati</taxon>
        <taxon>Actinomycetota</taxon>
        <taxon>Actinomycetes</taxon>
        <taxon>Kitasatosporales</taxon>
        <taxon>Streptomycetaceae</taxon>
        <taxon>Streptomyces</taxon>
    </lineage>
</organism>
<keyword evidence="2" id="KW-1185">Reference proteome</keyword>
<gene>
    <name evidence="1" type="ORF">H9Y04_15185</name>
</gene>
<evidence type="ECO:0000313" key="2">
    <source>
        <dbReference type="Proteomes" id="UP000642284"/>
    </source>
</evidence>
<dbReference type="RefSeq" id="WP_187814340.1">
    <property type="nucleotide sequence ID" value="NZ_JACTVJ010000006.1"/>
</dbReference>
<comment type="caution">
    <text evidence="1">The sequence shown here is derived from an EMBL/GenBank/DDBJ whole genome shotgun (WGS) entry which is preliminary data.</text>
</comment>
<protein>
    <submittedName>
        <fullName evidence="1">DUF2180 family protein</fullName>
    </submittedName>
</protein>
<dbReference type="EMBL" id="JACTVJ010000006">
    <property type="protein sequence ID" value="MBC9713913.1"/>
    <property type="molecule type" value="Genomic_DNA"/>
</dbReference>
<accession>A0ABR7SES2</accession>
<name>A0ABR7SES2_9ACTN</name>